<organism evidence="2 4">
    <name type="scientific">Listeria booriae</name>
    <dbReference type="NCBI Taxonomy" id="1552123"/>
    <lineage>
        <taxon>Bacteria</taxon>
        <taxon>Bacillati</taxon>
        <taxon>Bacillota</taxon>
        <taxon>Bacilli</taxon>
        <taxon>Bacillales</taxon>
        <taxon>Listeriaceae</taxon>
        <taxon>Listeria</taxon>
    </lineage>
</organism>
<dbReference type="Proteomes" id="UP000533953">
    <property type="component" value="Unassembled WGS sequence"/>
</dbReference>
<dbReference type="SUPFAM" id="SSF47789">
    <property type="entry name" value="C-terminal domain of RNA polymerase alpha subunit"/>
    <property type="match status" value="1"/>
</dbReference>
<accession>A0A7X0XFB3</accession>
<name>A0A7X0XFB3_9LIST</name>
<dbReference type="Proteomes" id="UP000565628">
    <property type="component" value="Unassembled WGS sequence"/>
</dbReference>
<reference evidence="4 5" key="1">
    <citation type="submission" date="2020-03" db="EMBL/GenBank/DDBJ databases">
        <title>Soil Listeria distribution.</title>
        <authorList>
            <person name="Liao J."/>
            <person name="Wiedmann M."/>
        </authorList>
    </citation>
    <scope>NUCLEOTIDE SEQUENCE [LARGE SCALE GENOMIC DNA]</scope>
    <source>
        <strain evidence="3 5">FSL L7-0039</strain>
        <strain evidence="2 4">FSL L7-1547</strain>
    </source>
</reference>
<dbReference type="SUPFAM" id="SSF54427">
    <property type="entry name" value="NTF2-like"/>
    <property type="match status" value="1"/>
</dbReference>
<dbReference type="InterPro" id="IPR037401">
    <property type="entry name" value="SnoaL-like"/>
</dbReference>
<dbReference type="AlphaFoldDB" id="A0A7X0XFB3"/>
<dbReference type="Pfam" id="PF12680">
    <property type="entry name" value="SnoaL_2"/>
    <property type="match status" value="1"/>
</dbReference>
<dbReference type="InterPro" id="IPR032710">
    <property type="entry name" value="NTF2-like_dom_sf"/>
</dbReference>
<dbReference type="Gene3D" id="1.10.150.20">
    <property type="entry name" value="5' to 3' exonuclease, C-terminal subdomain"/>
    <property type="match status" value="1"/>
</dbReference>
<evidence type="ECO:0000313" key="3">
    <source>
        <dbReference type="EMBL" id="MBC2310846.1"/>
    </source>
</evidence>
<evidence type="ECO:0000313" key="2">
    <source>
        <dbReference type="EMBL" id="MBC1493164.1"/>
    </source>
</evidence>
<feature type="domain" description="SnoaL-like" evidence="1">
    <location>
        <begin position="87"/>
        <end position="182"/>
    </location>
</feature>
<proteinExistence type="predicted"/>
<evidence type="ECO:0000259" key="1">
    <source>
        <dbReference type="Pfam" id="PF12680"/>
    </source>
</evidence>
<evidence type="ECO:0000313" key="5">
    <source>
        <dbReference type="Proteomes" id="UP000565628"/>
    </source>
</evidence>
<sequence length="194" mass="21140">MTNLPNIGKPATNALQNIGVTTLEQVAAMDEPTLLKIHGVGPKAIKILREALTEQGMGFQSGESLSKDFAVICDFECDNAPKKRMIRDYLIASATANQADLEAVLEEDFVWTVPGEFQIEGRQEFIEELAAHARPISTLEIQSLLTHGKGGSAHGTVTDKRGKKVYFSDIFVFRSSGKDAKISGLTSFVVIEKD</sequence>
<protein>
    <submittedName>
        <fullName evidence="2">SnoaL-like domain-containing protein</fullName>
    </submittedName>
</protein>
<comment type="caution">
    <text evidence="2">The sequence shown here is derived from an EMBL/GenBank/DDBJ whole genome shotgun (WGS) entry which is preliminary data.</text>
</comment>
<evidence type="ECO:0000313" key="4">
    <source>
        <dbReference type="Proteomes" id="UP000533953"/>
    </source>
</evidence>
<dbReference type="EMBL" id="JAASWV010000009">
    <property type="protein sequence ID" value="MBC2310846.1"/>
    <property type="molecule type" value="Genomic_DNA"/>
</dbReference>
<gene>
    <name evidence="2" type="ORF">HCI99_15190</name>
    <name evidence="3" type="ORF">HCJ81_08090</name>
</gene>
<dbReference type="RefSeq" id="WP_185400809.1">
    <property type="nucleotide sequence ID" value="NZ_JAARRI010000007.1"/>
</dbReference>
<dbReference type="EMBL" id="JAASTX010000027">
    <property type="protein sequence ID" value="MBC1493164.1"/>
    <property type="molecule type" value="Genomic_DNA"/>
</dbReference>
<dbReference type="Gene3D" id="3.10.450.50">
    <property type="match status" value="1"/>
</dbReference>